<keyword evidence="1" id="KW-0472">Membrane</keyword>
<keyword evidence="1" id="KW-0812">Transmembrane</keyword>
<keyword evidence="3" id="KW-1185">Reference proteome</keyword>
<evidence type="ECO:0000256" key="1">
    <source>
        <dbReference type="SAM" id="Phobius"/>
    </source>
</evidence>
<dbReference type="Proteomes" id="UP000239210">
    <property type="component" value="Unassembled WGS sequence"/>
</dbReference>
<dbReference type="RefSeq" id="WP_245887560.1">
    <property type="nucleotide sequence ID" value="NZ_PVTG01000001.1"/>
</dbReference>
<keyword evidence="1" id="KW-1133">Transmembrane helix</keyword>
<evidence type="ECO:0000313" key="2">
    <source>
        <dbReference type="EMBL" id="PRY51678.1"/>
    </source>
</evidence>
<protein>
    <recommendedName>
        <fullName evidence="4">DUF2007 domain-containing protein</fullName>
    </recommendedName>
</protein>
<dbReference type="EMBL" id="PVTG01000001">
    <property type="protein sequence ID" value="PRY51678.1"/>
    <property type="molecule type" value="Genomic_DNA"/>
</dbReference>
<organism evidence="2 3">
    <name type="scientific">Geodermatophilus tzadiensis</name>
    <dbReference type="NCBI Taxonomy" id="1137988"/>
    <lineage>
        <taxon>Bacteria</taxon>
        <taxon>Bacillati</taxon>
        <taxon>Actinomycetota</taxon>
        <taxon>Actinomycetes</taxon>
        <taxon>Geodermatophilales</taxon>
        <taxon>Geodermatophilaceae</taxon>
        <taxon>Geodermatophilus</taxon>
    </lineage>
</organism>
<feature type="transmembrane region" description="Helical" evidence="1">
    <location>
        <begin position="6"/>
        <end position="31"/>
    </location>
</feature>
<accession>A0A2T0U1G3</accession>
<sequence length="110" mass="11639">MFQPGSLSYIAGPVVAVVVMVLLALFMRWAFGTGGSGSAHRRPATASDDGLLTRVATLSRRESALAFRAVLSDAGIRSTVRFPSPHRADVLVFPEDAPRAREIAASFPAA</sequence>
<gene>
    <name evidence="2" type="ORF">LY71_10147</name>
</gene>
<proteinExistence type="predicted"/>
<evidence type="ECO:0000313" key="3">
    <source>
        <dbReference type="Proteomes" id="UP000239210"/>
    </source>
</evidence>
<comment type="caution">
    <text evidence="2">The sequence shown here is derived from an EMBL/GenBank/DDBJ whole genome shotgun (WGS) entry which is preliminary data.</text>
</comment>
<dbReference type="AlphaFoldDB" id="A0A2T0U1G3"/>
<reference evidence="2 3" key="1">
    <citation type="submission" date="2018-03" db="EMBL/GenBank/DDBJ databases">
        <title>Genomic Encyclopedia of Archaeal and Bacterial Type Strains, Phase II (KMG-II): from individual species to whole genera.</title>
        <authorList>
            <person name="Goeker M."/>
        </authorList>
    </citation>
    <scope>NUCLEOTIDE SEQUENCE [LARGE SCALE GENOMIC DNA]</scope>
    <source>
        <strain evidence="2 3">DSM 45416</strain>
    </source>
</reference>
<name>A0A2T0U1G3_9ACTN</name>
<evidence type="ECO:0008006" key="4">
    <source>
        <dbReference type="Google" id="ProtNLM"/>
    </source>
</evidence>